<organism evidence="1 2">
    <name type="scientific">Mojavia pulchra JT2-VF2</name>
    <dbReference type="NCBI Taxonomy" id="287848"/>
    <lineage>
        <taxon>Bacteria</taxon>
        <taxon>Bacillati</taxon>
        <taxon>Cyanobacteriota</taxon>
        <taxon>Cyanophyceae</taxon>
        <taxon>Nostocales</taxon>
        <taxon>Nostocaceae</taxon>
    </lineage>
</organism>
<dbReference type="AlphaFoldDB" id="A0A951Q4V3"/>
<reference evidence="1" key="2">
    <citation type="journal article" date="2022" name="Microbiol. Resour. Announc.">
        <title>Metagenome Sequencing to Explore Phylogenomics of Terrestrial Cyanobacteria.</title>
        <authorList>
            <person name="Ward R.D."/>
            <person name="Stajich J.E."/>
            <person name="Johansen J.R."/>
            <person name="Huntemann M."/>
            <person name="Clum A."/>
            <person name="Foster B."/>
            <person name="Foster B."/>
            <person name="Roux S."/>
            <person name="Palaniappan K."/>
            <person name="Varghese N."/>
            <person name="Mukherjee S."/>
            <person name="Reddy T.B.K."/>
            <person name="Daum C."/>
            <person name="Copeland A."/>
            <person name="Chen I.A."/>
            <person name="Ivanova N.N."/>
            <person name="Kyrpides N.C."/>
            <person name="Shapiro N."/>
            <person name="Eloe-Fadrosh E.A."/>
            <person name="Pietrasiak N."/>
        </authorList>
    </citation>
    <scope>NUCLEOTIDE SEQUENCE</scope>
    <source>
        <strain evidence="1">JT2-VF2</strain>
    </source>
</reference>
<name>A0A951Q4V3_9NOST</name>
<reference evidence="1" key="1">
    <citation type="submission" date="2021-05" db="EMBL/GenBank/DDBJ databases">
        <authorList>
            <person name="Pietrasiak N."/>
            <person name="Ward R."/>
            <person name="Stajich J.E."/>
            <person name="Kurbessoian T."/>
        </authorList>
    </citation>
    <scope>NUCLEOTIDE SEQUENCE</scope>
    <source>
        <strain evidence="1">JT2-VF2</strain>
    </source>
</reference>
<evidence type="ECO:0000313" key="1">
    <source>
        <dbReference type="EMBL" id="MBW4564621.1"/>
    </source>
</evidence>
<dbReference type="Proteomes" id="UP000715781">
    <property type="component" value="Unassembled WGS sequence"/>
</dbReference>
<dbReference type="EMBL" id="JAHHHN010000024">
    <property type="protein sequence ID" value="MBW4564621.1"/>
    <property type="molecule type" value="Genomic_DNA"/>
</dbReference>
<accession>A0A951Q4V3</accession>
<evidence type="ECO:0000313" key="2">
    <source>
        <dbReference type="Proteomes" id="UP000715781"/>
    </source>
</evidence>
<sequence length="163" mass="18572">MLDFSKVIALALTSLSFYGIGVSTLSKSALAGEPIIDRNCRRHERTQEVFQQIPPQNQARILMTSSFQVNNQKYALQLLKFPNSTGVLCLWKPNARLPQRLKDVSIIQDKVIEKFEKDPSRPANYIITVKGEKTEDILKTAYRLNLTNPNQPKVTPLVRVYKN</sequence>
<protein>
    <submittedName>
        <fullName evidence="1">Uncharacterized protein</fullName>
    </submittedName>
</protein>
<gene>
    <name evidence="1" type="ORF">KME32_26540</name>
</gene>
<comment type="caution">
    <text evidence="1">The sequence shown here is derived from an EMBL/GenBank/DDBJ whole genome shotgun (WGS) entry which is preliminary data.</text>
</comment>
<proteinExistence type="predicted"/>